<keyword evidence="2" id="KW-0813">Transport</keyword>
<organism evidence="5 6">
    <name type="scientific">Bacteroides salyersiae CL02T12C01</name>
    <dbReference type="NCBI Taxonomy" id="997887"/>
    <lineage>
        <taxon>Bacteria</taxon>
        <taxon>Pseudomonadati</taxon>
        <taxon>Bacteroidota</taxon>
        <taxon>Bacteroidia</taxon>
        <taxon>Bacteroidales</taxon>
        <taxon>Bacteroidaceae</taxon>
        <taxon>Bacteroides</taxon>
    </lineage>
</organism>
<name>I8Y9U1_9BACE</name>
<dbReference type="GO" id="GO:0044718">
    <property type="term" value="P:siderophore transmembrane transport"/>
    <property type="evidence" value="ECO:0007669"/>
    <property type="project" value="TreeGrafter"/>
</dbReference>
<evidence type="ECO:0000256" key="1">
    <source>
        <dbReference type="ARBA" id="ARBA00022729"/>
    </source>
</evidence>
<gene>
    <name evidence="5" type="ORF">HMPREF1071_03648</name>
</gene>
<sequence>MRNFKVVLFVLSCLCGIHVQAQQLEIKGVVTSSDDKQPLIGATVSVKGAPSRGVVTDMDGRYTLHVEPSDKILVVSYVGMKTIEVRVPKSGVLNVELRPESLSLDEVVVTGYGNFSKSSFTGSANTLRADMLKNVPVLSVEQKLQGMTTGVNITSSSGQPGANQSIRIRGMGSFNASNEPLFVIDGVPVTSGNMGAGTGADAAYMNNAKTNVMSTLNPADIENITVIKDAAAASLYGSRAANGVILITTKKGAAGRTKVTLSASGGFSNAAVNFRPTLNGEQRREMIYEGLYNSAVDQGLESPEEYANANIDTYAGIPELGYTDWRKELIRTAHNQNYEVSASGGNERTTFYASLGFNRQEGLVENSSLDRYSARLNMTQKIGSRAEVGGNMMFTQMNQEMNEERGSNINPFLCVAVSATPSMPVRDASGNYVGSYAGTNVNPLRDIRTDYNVGSVQDALPPFGSRFPHTCPQTVLACLHAYGSPLIT</sequence>
<evidence type="ECO:0000313" key="5">
    <source>
        <dbReference type="EMBL" id="EIY59122.1"/>
    </source>
</evidence>
<dbReference type="HOGENOM" id="CLU_004317_3_2_10"/>
<dbReference type="PATRIC" id="fig|997887.3.peg.3789"/>
<keyword evidence="2" id="KW-1134">Transmembrane beta strand</keyword>
<dbReference type="InterPro" id="IPR023996">
    <property type="entry name" value="TonB-dep_OMP_SusC/RagA"/>
</dbReference>
<dbReference type="InterPro" id="IPR037066">
    <property type="entry name" value="Plug_dom_sf"/>
</dbReference>
<evidence type="ECO:0000259" key="4">
    <source>
        <dbReference type="Pfam" id="PF07715"/>
    </source>
</evidence>
<keyword evidence="6" id="KW-1185">Reference proteome</keyword>
<protein>
    <submittedName>
        <fullName evidence="5">SusC/RagA family TonB-linked outer membrane protein</fullName>
    </submittedName>
</protein>
<accession>I8Y9U1</accession>
<dbReference type="PROSITE" id="PS52016">
    <property type="entry name" value="TONB_DEPENDENT_REC_3"/>
    <property type="match status" value="1"/>
</dbReference>
<dbReference type="AlphaFoldDB" id="I8Y9U1"/>
<dbReference type="InterPro" id="IPR008969">
    <property type="entry name" value="CarboxyPept-like_regulatory"/>
</dbReference>
<dbReference type="FunFam" id="2.60.40.1120:FF:000003">
    <property type="entry name" value="Outer membrane protein Omp121"/>
    <property type="match status" value="1"/>
</dbReference>
<evidence type="ECO:0000313" key="6">
    <source>
        <dbReference type="Proteomes" id="UP000005150"/>
    </source>
</evidence>
<dbReference type="InterPro" id="IPR039426">
    <property type="entry name" value="TonB-dep_rcpt-like"/>
</dbReference>
<dbReference type="SUPFAM" id="SSF49464">
    <property type="entry name" value="Carboxypeptidase regulatory domain-like"/>
    <property type="match status" value="1"/>
</dbReference>
<dbReference type="PANTHER" id="PTHR30069">
    <property type="entry name" value="TONB-DEPENDENT OUTER MEMBRANE RECEPTOR"/>
    <property type="match status" value="1"/>
</dbReference>
<dbReference type="GO" id="GO:0009279">
    <property type="term" value="C:cell outer membrane"/>
    <property type="evidence" value="ECO:0007669"/>
    <property type="project" value="UniProtKB-SubCell"/>
</dbReference>
<feature type="signal peptide" evidence="3">
    <location>
        <begin position="1"/>
        <end position="21"/>
    </location>
</feature>
<keyword evidence="2" id="KW-0472">Membrane</keyword>
<keyword evidence="2" id="KW-0998">Cell outer membrane</keyword>
<dbReference type="EMBL" id="AGXV01000041">
    <property type="protein sequence ID" value="EIY59122.1"/>
    <property type="molecule type" value="Genomic_DNA"/>
</dbReference>
<feature type="chain" id="PRO_5003717084" evidence="3">
    <location>
        <begin position="22"/>
        <end position="488"/>
    </location>
</feature>
<dbReference type="Proteomes" id="UP000005150">
    <property type="component" value="Unassembled WGS sequence"/>
</dbReference>
<proteinExistence type="inferred from homology"/>
<dbReference type="Pfam" id="PF13715">
    <property type="entry name" value="CarbopepD_reg_2"/>
    <property type="match status" value="1"/>
</dbReference>
<keyword evidence="2" id="KW-0812">Transmembrane</keyword>
<dbReference type="SUPFAM" id="SSF56935">
    <property type="entry name" value="Porins"/>
    <property type="match status" value="1"/>
</dbReference>
<dbReference type="PANTHER" id="PTHR30069:SF29">
    <property type="entry name" value="HEMOGLOBIN AND HEMOGLOBIN-HAPTOGLOBIN-BINDING PROTEIN 1-RELATED"/>
    <property type="match status" value="1"/>
</dbReference>
<evidence type="ECO:0000256" key="3">
    <source>
        <dbReference type="SAM" id="SignalP"/>
    </source>
</evidence>
<evidence type="ECO:0000256" key="2">
    <source>
        <dbReference type="PROSITE-ProRule" id="PRU01360"/>
    </source>
</evidence>
<dbReference type="InterPro" id="IPR023997">
    <property type="entry name" value="TonB-dep_OMP_SusC/RagA_CS"/>
</dbReference>
<dbReference type="InterPro" id="IPR012910">
    <property type="entry name" value="Plug_dom"/>
</dbReference>
<comment type="similarity">
    <text evidence="2">Belongs to the TonB-dependent receptor family.</text>
</comment>
<keyword evidence="1 3" id="KW-0732">Signal</keyword>
<comment type="subcellular location">
    <subcellularLocation>
        <location evidence="2">Cell outer membrane</location>
        <topology evidence="2">Multi-pass membrane protein</topology>
    </subcellularLocation>
</comment>
<comment type="caution">
    <text evidence="5">The sequence shown here is derived from an EMBL/GenBank/DDBJ whole genome shotgun (WGS) entry which is preliminary data.</text>
</comment>
<dbReference type="GO" id="GO:0015344">
    <property type="term" value="F:siderophore uptake transmembrane transporter activity"/>
    <property type="evidence" value="ECO:0007669"/>
    <property type="project" value="TreeGrafter"/>
</dbReference>
<dbReference type="NCBIfam" id="TIGR04056">
    <property type="entry name" value="OMP_RagA_SusC"/>
    <property type="match status" value="1"/>
</dbReference>
<feature type="domain" description="TonB-dependent receptor plug" evidence="4">
    <location>
        <begin position="117"/>
        <end position="244"/>
    </location>
</feature>
<dbReference type="Pfam" id="PF07715">
    <property type="entry name" value="Plug"/>
    <property type="match status" value="1"/>
</dbReference>
<dbReference type="Gene3D" id="2.170.130.10">
    <property type="entry name" value="TonB-dependent receptor, plug domain"/>
    <property type="match status" value="1"/>
</dbReference>
<dbReference type="FunFam" id="2.170.130.10:FF:000008">
    <property type="entry name" value="SusC/RagA family TonB-linked outer membrane protein"/>
    <property type="match status" value="1"/>
</dbReference>
<reference evidence="5 6" key="1">
    <citation type="submission" date="2012-02" db="EMBL/GenBank/DDBJ databases">
        <title>The Genome Sequence of Bacteroides salyersiae CL02T12C01.</title>
        <authorList>
            <consortium name="The Broad Institute Genome Sequencing Platform"/>
            <person name="Earl A."/>
            <person name="Ward D."/>
            <person name="Feldgarden M."/>
            <person name="Gevers D."/>
            <person name="Zitomersky N.L."/>
            <person name="Coyne M.J."/>
            <person name="Comstock L.E."/>
            <person name="Young S.K."/>
            <person name="Zeng Q."/>
            <person name="Gargeya S."/>
            <person name="Fitzgerald M."/>
            <person name="Haas B."/>
            <person name="Abouelleil A."/>
            <person name="Alvarado L."/>
            <person name="Arachchi H.M."/>
            <person name="Berlin A."/>
            <person name="Chapman S.B."/>
            <person name="Gearin G."/>
            <person name="Goldberg J."/>
            <person name="Griggs A."/>
            <person name="Gujja S."/>
            <person name="Hansen M."/>
            <person name="Heiman D."/>
            <person name="Howarth C."/>
            <person name="Larimer J."/>
            <person name="Lui A."/>
            <person name="MacDonald P.J.P."/>
            <person name="McCowen C."/>
            <person name="Montmayeur A."/>
            <person name="Murphy C."/>
            <person name="Neiman D."/>
            <person name="Pearson M."/>
            <person name="Priest M."/>
            <person name="Roberts A."/>
            <person name="Saif S."/>
            <person name="Shea T."/>
            <person name="Sisk P."/>
            <person name="Stolte C."/>
            <person name="Sykes S."/>
            <person name="Wortman J."/>
            <person name="Nusbaum C."/>
            <person name="Birren B."/>
        </authorList>
    </citation>
    <scope>NUCLEOTIDE SEQUENCE [LARGE SCALE GENOMIC DNA]</scope>
    <source>
        <strain evidence="5 6">CL02T12C01</strain>
    </source>
</reference>
<dbReference type="NCBIfam" id="TIGR04057">
    <property type="entry name" value="SusC_RagA_signa"/>
    <property type="match status" value="1"/>
</dbReference>
<dbReference type="Gene3D" id="2.60.40.1120">
    <property type="entry name" value="Carboxypeptidase-like, regulatory domain"/>
    <property type="match status" value="1"/>
</dbReference>